<dbReference type="CDD" id="cd01107">
    <property type="entry name" value="HTH_BmrR"/>
    <property type="match status" value="1"/>
</dbReference>
<gene>
    <name evidence="7" type="ORF">FRY98_21850</name>
</gene>
<proteinExistence type="predicted"/>
<dbReference type="GO" id="GO:0003700">
    <property type="term" value="F:DNA-binding transcription factor activity"/>
    <property type="evidence" value="ECO:0007669"/>
    <property type="project" value="InterPro"/>
</dbReference>
<keyword evidence="2" id="KW-0805">Transcription regulation</keyword>
<reference evidence="7 8" key="1">
    <citation type="submission" date="2019-08" db="EMBL/GenBank/DDBJ databases">
        <title>Genome sequencing of Paenibacillus faecis DSM 23593(T).</title>
        <authorList>
            <person name="Kook J.-K."/>
            <person name="Park S.-N."/>
            <person name="Lim Y.K."/>
        </authorList>
    </citation>
    <scope>NUCLEOTIDE SEQUENCE [LARGE SCALE GENOMIC DNA]</scope>
    <source>
        <strain evidence="7 8">DSM 23593</strain>
    </source>
</reference>
<dbReference type="SUPFAM" id="SSF46955">
    <property type="entry name" value="Putative DNA-binding domain"/>
    <property type="match status" value="1"/>
</dbReference>
<dbReference type="SUPFAM" id="SSF55136">
    <property type="entry name" value="Probable bacterial effector-binding domain"/>
    <property type="match status" value="1"/>
</dbReference>
<dbReference type="AlphaFoldDB" id="A0A5D0CMD7"/>
<evidence type="ECO:0000256" key="4">
    <source>
        <dbReference type="ARBA" id="ARBA00023163"/>
    </source>
</evidence>
<dbReference type="EMBL" id="VSDO01000005">
    <property type="protein sequence ID" value="TYA10465.1"/>
    <property type="molecule type" value="Genomic_DNA"/>
</dbReference>
<dbReference type="Proteomes" id="UP000325218">
    <property type="component" value="Unassembled WGS sequence"/>
</dbReference>
<evidence type="ECO:0000313" key="7">
    <source>
        <dbReference type="EMBL" id="TYA10465.1"/>
    </source>
</evidence>
<dbReference type="Gene3D" id="3.20.80.10">
    <property type="entry name" value="Regulatory factor, effector binding domain"/>
    <property type="match status" value="1"/>
</dbReference>
<dbReference type="PANTHER" id="PTHR30204:SF69">
    <property type="entry name" value="MERR-FAMILY TRANSCRIPTIONAL REGULATOR"/>
    <property type="match status" value="1"/>
</dbReference>
<organism evidence="7 8">
    <name type="scientific">Paenibacillus faecis</name>
    <dbReference type="NCBI Taxonomy" id="862114"/>
    <lineage>
        <taxon>Bacteria</taxon>
        <taxon>Bacillati</taxon>
        <taxon>Bacillota</taxon>
        <taxon>Bacilli</taxon>
        <taxon>Bacillales</taxon>
        <taxon>Paenibacillaceae</taxon>
        <taxon>Paenibacillus</taxon>
    </lineage>
</organism>
<dbReference type="PANTHER" id="PTHR30204">
    <property type="entry name" value="REDOX-CYCLING DRUG-SENSING TRANSCRIPTIONAL ACTIVATOR SOXR"/>
    <property type="match status" value="1"/>
</dbReference>
<keyword evidence="1" id="KW-0678">Repressor</keyword>
<dbReference type="SMART" id="SM00871">
    <property type="entry name" value="AraC_E_bind"/>
    <property type="match status" value="1"/>
</dbReference>
<dbReference type="Pfam" id="PF13411">
    <property type="entry name" value="MerR_1"/>
    <property type="match status" value="1"/>
</dbReference>
<dbReference type="InterPro" id="IPR010499">
    <property type="entry name" value="AraC_E-bd"/>
</dbReference>
<dbReference type="PROSITE" id="PS50937">
    <property type="entry name" value="HTH_MERR_2"/>
    <property type="match status" value="1"/>
</dbReference>
<dbReference type="InterPro" id="IPR047057">
    <property type="entry name" value="MerR_fam"/>
</dbReference>
<evidence type="ECO:0000259" key="6">
    <source>
        <dbReference type="PROSITE" id="PS50937"/>
    </source>
</evidence>
<evidence type="ECO:0000256" key="2">
    <source>
        <dbReference type="ARBA" id="ARBA00023015"/>
    </source>
</evidence>
<protein>
    <submittedName>
        <fullName evidence="7">MerR family transcriptional regulator</fullName>
    </submittedName>
</protein>
<dbReference type="Gene3D" id="1.10.1660.10">
    <property type="match status" value="1"/>
</dbReference>
<feature type="domain" description="HTH merR-type" evidence="6">
    <location>
        <begin position="1"/>
        <end position="71"/>
    </location>
</feature>
<comment type="caution">
    <text evidence="7">The sequence shown here is derived from an EMBL/GenBank/DDBJ whole genome shotgun (WGS) entry which is preliminary data.</text>
</comment>
<dbReference type="InterPro" id="IPR011256">
    <property type="entry name" value="Reg_factor_effector_dom_sf"/>
</dbReference>
<dbReference type="SMART" id="SM00422">
    <property type="entry name" value="HTH_MERR"/>
    <property type="match status" value="1"/>
</dbReference>
<keyword evidence="8" id="KW-1185">Reference proteome</keyword>
<dbReference type="OrthoDB" id="9773308at2"/>
<keyword evidence="5" id="KW-0175">Coiled coil</keyword>
<evidence type="ECO:0000256" key="5">
    <source>
        <dbReference type="SAM" id="Coils"/>
    </source>
</evidence>
<evidence type="ECO:0000313" key="8">
    <source>
        <dbReference type="Proteomes" id="UP000325218"/>
    </source>
</evidence>
<evidence type="ECO:0000256" key="3">
    <source>
        <dbReference type="ARBA" id="ARBA00023125"/>
    </source>
</evidence>
<keyword evidence="3" id="KW-0238">DNA-binding</keyword>
<dbReference type="RefSeq" id="WP_148456089.1">
    <property type="nucleotide sequence ID" value="NZ_BORZ01000021.1"/>
</dbReference>
<dbReference type="InterPro" id="IPR000551">
    <property type="entry name" value="MerR-type_HTH_dom"/>
</dbReference>
<dbReference type="GO" id="GO:0003677">
    <property type="term" value="F:DNA binding"/>
    <property type="evidence" value="ECO:0007669"/>
    <property type="project" value="UniProtKB-KW"/>
</dbReference>
<feature type="coiled-coil region" evidence="5">
    <location>
        <begin position="78"/>
        <end position="115"/>
    </location>
</feature>
<keyword evidence="4" id="KW-0804">Transcription</keyword>
<dbReference type="InterPro" id="IPR009061">
    <property type="entry name" value="DNA-bd_dom_put_sf"/>
</dbReference>
<dbReference type="InterPro" id="IPR029442">
    <property type="entry name" value="GyrI-like"/>
</dbReference>
<sequence length="282" mass="32659">MYSIGKFSEICKVPVKTLRYYSEIGLLEPSFIDPFTNYRYYDYDKIQAVQKIKLLKSCQFSLAQIREFLENQDSGPWEGLFEEKLRELEQKRKQLDEQMEQMRRLKEQVAKASSLLPGPMMSECCLEEREALRVYTIRRHIKPVFIDNLVQDLFDRVYAFNLTVKGKLMAIFHERGLSQGEADVELLLPVEGNAQIEGCKVLPAGTYACLKIKGPYSELGAGYERLQHWLAEQNLTRKGDYLEIYEQGLVPSEYTGREIHPDLSLPPSELMTKLCVPVALWE</sequence>
<name>A0A5D0CMD7_9BACL</name>
<dbReference type="Pfam" id="PF06445">
    <property type="entry name" value="GyrI-like"/>
    <property type="match status" value="1"/>
</dbReference>
<accession>A0A5D0CMD7</accession>
<evidence type="ECO:0000256" key="1">
    <source>
        <dbReference type="ARBA" id="ARBA00022491"/>
    </source>
</evidence>